<dbReference type="InterPro" id="IPR019442">
    <property type="entry name" value="THADA/TRM732_DUF2428"/>
</dbReference>
<feature type="domain" description="tRNA (32-2'-O)-methyltransferase regulator THADA-like TPR repeats region" evidence="4">
    <location>
        <begin position="3"/>
        <end position="276"/>
    </location>
</feature>
<dbReference type="SUPFAM" id="SSF48371">
    <property type="entry name" value="ARM repeat"/>
    <property type="match status" value="1"/>
</dbReference>
<dbReference type="Pfam" id="PF10350">
    <property type="entry name" value="DUF2428"/>
    <property type="match status" value="1"/>
</dbReference>
<dbReference type="InterPro" id="IPR056843">
    <property type="entry name" value="THADA-like_TPR"/>
</dbReference>
<dbReference type="GO" id="GO:0030488">
    <property type="term" value="P:tRNA methylation"/>
    <property type="evidence" value="ECO:0007669"/>
    <property type="project" value="TreeGrafter"/>
</dbReference>
<dbReference type="Proteomes" id="UP001233999">
    <property type="component" value="Unassembled WGS sequence"/>
</dbReference>
<evidence type="ECO:0000313" key="7">
    <source>
        <dbReference type="Proteomes" id="UP001233999"/>
    </source>
</evidence>
<dbReference type="GO" id="GO:0005829">
    <property type="term" value="C:cytosol"/>
    <property type="evidence" value="ECO:0007669"/>
    <property type="project" value="TreeGrafter"/>
</dbReference>
<dbReference type="InterPro" id="IPR016024">
    <property type="entry name" value="ARM-type_fold"/>
</dbReference>
<proteinExistence type="inferred from homology"/>
<feature type="domain" description="DUF2428" evidence="3">
    <location>
        <begin position="590"/>
        <end position="849"/>
    </location>
</feature>
<dbReference type="Pfam" id="PF25150">
    <property type="entry name" value="TPR_Trm732"/>
    <property type="match status" value="1"/>
</dbReference>
<evidence type="ECO:0000259" key="5">
    <source>
        <dbReference type="Pfam" id="PF25151"/>
    </source>
</evidence>
<feature type="domain" description="tRNA (32-2'-O)-methyltransferase regulator THADA-like C-terminal TPR repeats region" evidence="5">
    <location>
        <begin position="851"/>
        <end position="1022"/>
    </location>
</feature>
<dbReference type="InterPro" id="IPR051954">
    <property type="entry name" value="tRNA_methyltransferase_THADA"/>
</dbReference>
<feature type="non-terminal residue" evidence="6">
    <location>
        <position position="1526"/>
    </location>
</feature>
<name>A0AAD8A7W5_DIPPU</name>
<comment type="similarity">
    <text evidence="1">Belongs to the THADA family.</text>
</comment>
<sequence>IEKQNMFNYWIPVTLKTFPSLLKVLLEHLINASDNTYSENTIFSIINLLKLGRKDGSLLNVWSEDIPISSLTYTRFFNLLTFALEHSNETIRGAAFAIVCCCTKTSAVPRLIEFELVKTFLIKNVNIDDALLRQSILNSFTIFFMRVLSSSLFQIKQKNKQNMNKQEAEFSSCEKLEYDISQNIDFFEWLYYFLILNLEPGVNYQRKVLCLQLFKLILSSFGEASQKLKHNEKLSDEPTKEKIIEYASRIGKWHFNSTECCRILLGSVLDPTDDIREIAAIILIEHFSLREIPNESRGLLNFALKLCKSSVFYETESGALLFKVIASWIYRTLENISHNFVKNITEIRHEKYVNEIGEGKSNCEFKSSNYGCFESTLILHNQERLLVAIQKIVNMSCKNDQISKLPTYIQTYFGLCPTSEIKHKNIVQLSEEKVDSSSSSGTNTLFNPLKQKNNTNATDFKKVENICVTECDNIVSQNDDEVKEKCIHAQTGNSSAHPDISLESSDACRTSVIHTHSLEEASIMEDIYSSAAPLSVFLLSEAEKELICMKNDIFEAVATGSPLHGTLVALAQLSTYANGPEFEHMSIKEIERTVNLLDQTVSYLLDLLAAKSLTSNDIAPSFAEMDEAIKYSIEKSIIFSETAKEEMNLSPAHQLVLNCIWRNLKICCTLASNLPCNKECNIAVVRCCASVITQILTRCRHKGAIESAGVAFSCFVKNVKSWHKDVHLLLRDLLEQFLQSFESSSGKGSVTRRSAGLSILVQKIVTSDTEPGKPLLEMCVSRLLEIAVLPISNEITADPSAVLIDLPQAQSLHFLRILVQDASLKQDIAPFMSSIAILCFKYFTSPVWTIRNAALQLSGNLIPKLVGQKKVQDEEITLGSNISVESFFSHFPDFTDYIITSLQKAVNCDQSIILQQHSDVIPMLSLLAKVTVSIEEFITIPLSEKIHQCCECFLKLLSSPIYHVRKLAAKAYERFVPFTQVYNTIIFLVKELNIHNNCNKTNCSCAYKQNRVNGILLALKYLVEKLKFESGNKTYVESCFMNVGTSLKNIIEDDKICHLYTYFNKLLFIEVMDIIGEIKCNHDFAHQKIMQVYAILENEKFKPSFRPGLYLWAGKIIEQTIKKCSTEHLVMVWNSSYMLFNIYPEIFRTSCNSLKWRIEADEDLKECVKSALFVSVLKILLESNNTHVFYLYAPLFDVMIALLHDSEANVVITLKNIQTLRSNCLKDNVIALPIITGVLSRYLTLQDSSELCMSDVTFILELVNYIKEKNELVKYDEDFQLNIAKSLNFLAPCLQLFASALKNCEVNSKEGMLKDIIIGILCILLDLLQDEDFDVRKECAKYIILSENTDKPLVQNPYSALEKILQPSVLLSLLPVGYAIEFLWCKLCYVLDLQNIVKKMDKISNIMNPFDLGVSNIYCEQTKMIDLFGNSLLHILRDANPLEKRKLESIIYDRSLSFKDDVSTIYSLLHNVQKYGIPSSCPEHTIIYIVAKKMVYFSKLLAILEMASDVESLMQDLKSELFPRIV</sequence>
<evidence type="ECO:0000259" key="4">
    <source>
        <dbReference type="Pfam" id="PF25150"/>
    </source>
</evidence>
<evidence type="ECO:0008006" key="8">
    <source>
        <dbReference type="Google" id="ProtNLM"/>
    </source>
</evidence>
<dbReference type="EMBL" id="JASPKZ010003066">
    <property type="protein sequence ID" value="KAJ9594155.1"/>
    <property type="molecule type" value="Genomic_DNA"/>
</dbReference>
<gene>
    <name evidence="6" type="ORF">L9F63_014411</name>
</gene>
<protein>
    <recommendedName>
        <fullName evidence="8">DUF2428 domain-containing protein</fullName>
    </recommendedName>
</protein>
<reference evidence="6" key="1">
    <citation type="journal article" date="2023" name="IScience">
        <title>Live-bearing cockroach genome reveals convergent evolutionary mechanisms linked to viviparity in insects and beyond.</title>
        <authorList>
            <person name="Fouks B."/>
            <person name="Harrison M.C."/>
            <person name="Mikhailova A.A."/>
            <person name="Marchal E."/>
            <person name="English S."/>
            <person name="Carruthers M."/>
            <person name="Jennings E.C."/>
            <person name="Chiamaka E.L."/>
            <person name="Frigard R.A."/>
            <person name="Pippel M."/>
            <person name="Attardo G.M."/>
            <person name="Benoit J.B."/>
            <person name="Bornberg-Bauer E."/>
            <person name="Tobe S.S."/>
        </authorList>
    </citation>
    <scope>NUCLEOTIDE SEQUENCE</scope>
    <source>
        <strain evidence="6">Stay&amp;Tobe</strain>
    </source>
</reference>
<evidence type="ECO:0000256" key="1">
    <source>
        <dbReference type="ARBA" id="ARBA00010409"/>
    </source>
</evidence>
<evidence type="ECO:0000256" key="2">
    <source>
        <dbReference type="ARBA" id="ARBA00022694"/>
    </source>
</evidence>
<evidence type="ECO:0000259" key="3">
    <source>
        <dbReference type="Pfam" id="PF10350"/>
    </source>
</evidence>
<comment type="caution">
    <text evidence="6">The sequence shown here is derived from an EMBL/GenBank/DDBJ whole genome shotgun (WGS) entry which is preliminary data.</text>
</comment>
<dbReference type="PANTHER" id="PTHR14387">
    <property type="entry name" value="THADA/DEATH RECEPTOR INTERACTING PROTEIN"/>
    <property type="match status" value="1"/>
</dbReference>
<evidence type="ECO:0000313" key="6">
    <source>
        <dbReference type="EMBL" id="KAJ9594155.1"/>
    </source>
</evidence>
<keyword evidence="7" id="KW-1185">Reference proteome</keyword>
<organism evidence="6 7">
    <name type="scientific">Diploptera punctata</name>
    <name type="common">Pacific beetle cockroach</name>
    <dbReference type="NCBI Taxonomy" id="6984"/>
    <lineage>
        <taxon>Eukaryota</taxon>
        <taxon>Metazoa</taxon>
        <taxon>Ecdysozoa</taxon>
        <taxon>Arthropoda</taxon>
        <taxon>Hexapoda</taxon>
        <taxon>Insecta</taxon>
        <taxon>Pterygota</taxon>
        <taxon>Neoptera</taxon>
        <taxon>Polyneoptera</taxon>
        <taxon>Dictyoptera</taxon>
        <taxon>Blattodea</taxon>
        <taxon>Blaberoidea</taxon>
        <taxon>Blaberidae</taxon>
        <taxon>Diplopterinae</taxon>
        <taxon>Diploptera</taxon>
    </lineage>
</organism>
<dbReference type="PANTHER" id="PTHR14387:SF0">
    <property type="entry name" value="DUF2428 DOMAIN-CONTAINING PROTEIN"/>
    <property type="match status" value="1"/>
</dbReference>
<dbReference type="Pfam" id="PF25151">
    <property type="entry name" value="TPR_Trm732_C"/>
    <property type="match status" value="1"/>
</dbReference>
<reference evidence="6" key="2">
    <citation type="submission" date="2023-05" db="EMBL/GenBank/DDBJ databases">
        <authorList>
            <person name="Fouks B."/>
        </authorList>
    </citation>
    <scope>NUCLEOTIDE SEQUENCE</scope>
    <source>
        <strain evidence="6">Stay&amp;Tobe</strain>
        <tissue evidence="6">Testes</tissue>
    </source>
</reference>
<accession>A0AAD8A7W5</accession>
<keyword evidence="2" id="KW-0819">tRNA processing</keyword>
<dbReference type="InterPro" id="IPR056842">
    <property type="entry name" value="THADA-like_TPR_C"/>
</dbReference>